<evidence type="ECO:0000256" key="1">
    <source>
        <dbReference type="SAM" id="Phobius"/>
    </source>
</evidence>
<proteinExistence type="predicted"/>
<reference evidence="2 3" key="1">
    <citation type="journal article" date="2020" name="Front. Microbiol.">
        <title>Single-cell genomics of novel Actinobacteria with the Wood-Ljungdahl pathway discovered in a serpentinizing system.</title>
        <authorList>
            <person name="Merino N."/>
            <person name="Kawai M."/>
            <person name="Boyd E.S."/>
            <person name="Colman D.R."/>
            <person name="McGlynn S.E."/>
            <person name="Nealson K.H."/>
            <person name="Kurokawa K."/>
            <person name="Hongoh Y."/>
        </authorList>
    </citation>
    <scope>NUCLEOTIDE SEQUENCE [LARGE SCALE GENOMIC DNA]</scope>
    <source>
        <strain evidence="2 3">S09_30</strain>
    </source>
</reference>
<feature type="transmembrane region" description="Helical" evidence="1">
    <location>
        <begin position="24"/>
        <end position="43"/>
    </location>
</feature>
<organism evidence="2 3">
    <name type="scientific">Candidatus Hakubella thermalkaliphila</name>
    <dbReference type="NCBI Taxonomy" id="2754717"/>
    <lineage>
        <taxon>Bacteria</taxon>
        <taxon>Bacillati</taxon>
        <taxon>Actinomycetota</taxon>
        <taxon>Actinomycetota incertae sedis</taxon>
        <taxon>Candidatus Hakubellales</taxon>
        <taxon>Candidatus Hakubellaceae</taxon>
        <taxon>Candidatus Hakubella</taxon>
    </lineage>
</organism>
<keyword evidence="1" id="KW-0812">Transmembrane</keyword>
<comment type="caution">
    <text evidence="2">The sequence shown here is derived from an EMBL/GenBank/DDBJ whole genome shotgun (WGS) entry which is preliminary data.</text>
</comment>
<evidence type="ECO:0000313" key="3">
    <source>
        <dbReference type="Proteomes" id="UP000585609"/>
    </source>
</evidence>
<sequence>LGFNIALVSIPYMVVVIMKSTDEWVGYSSGILLLVSVLFFPLGNGEEVF</sequence>
<feature type="non-terminal residue" evidence="2">
    <location>
        <position position="1"/>
    </location>
</feature>
<protein>
    <submittedName>
        <fullName evidence="2">Uncharacterized protein</fullName>
    </submittedName>
</protein>
<dbReference type="EMBL" id="BLRW01000544">
    <property type="protein sequence ID" value="GFP24410.1"/>
    <property type="molecule type" value="Genomic_DNA"/>
</dbReference>
<evidence type="ECO:0000313" key="2">
    <source>
        <dbReference type="EMBL" id="GFP24410.1"/>
    </source>
</evidence>
<name>A0A6V8NYA4_9ACTN</name>
<dbReference type="AlphaFoldDB" id="A0A6V8NYA4"/>
<accession>A0A6V8NYA4</accession>
<dbReference type="Proteomes" id="UP000585609">
    <property type="component" value="Unassembled WGS sequence"/>
</dbReference>
<gene>
    <name evidence="2" type="ORF">HKBW3S09_01877</name>
</gene>
<keyword evidence="1" id="KW-0472">Membrane</keyword>
<keyword evidence="1" id="KW-1133">Transmembrane helix</keyword>